<protein>
    <submittedName>
        <fullName evidence="3">Uncharacterized protein</fullName>
    </submittedName>
</protein>
<reference evidence="4" key="2">
    <citation type="journal article" date="2017" name="Nat. Plants">
        <title>The Aegilops tauschii genome reveals multiple impacts of transposons.</title>
        <authorList>
            <person name="Zhao G."/>
            <person name="Zou C."/>
            <person name="Li K."/>
            <person name="Wang K."/>
            <person name="Li T."/>
            <person name="Gao L."/>
            <person name="Zhang X."/>
            <person name="Wang H."/>
            <person name="Yang Z."/>
            <person name="Liu X."/>
            <person name="Jiang W."/>
            <person name="Mao L."/>
            <person name="Kong X."/>
            <person name="Jiao Y."/>
            <person name="Jia J."/>
        </authorList>
    </citation>
    <scope>NUCLEOTIDE SEQUENCE [LARGE SCALE GENOMIC DNA]</scope>
    <source>
        <strain evidence="4">cv. AL8/78</strain>
    </source>
</reference>
<evidence type="ECO:0000256" key="2">
    <source>
        <dbReference type="SAM" id="Phobius"/>
    </source>
</evidence>
<dbReference type="AlphaFoldDB" id="A0A452YUL7"/>
<reference evidence="3" key="5">
    <citation type="journal article" date="2021" name="G3 (Bethesda)">
        <title>Aegilops tauschii genome assembly Aet v5.0 features greater sequence contiguity and improved annotation.</title>
        <authorList>
            <person name="Wang L."/>
            <person name="Zhu T."/>
            <person name="Rodriguez J.C."/>
            <person name="Deal K.R."/>
            <person name="Dubcovsky J."/>
            <person name="McGuire P.E."/>
            <person name="Lux T."/>
            <person name="Spannagl M."/>
            <person name="Mayer K.F.X."/>
            <person name="Baldrich P."/>
            <person name="Meyers B.C."/>
            <person name="Huo N."/>
            <person name="Gu Y.Q."/>
            <person name="Zhou H."/>
            <person name="Devos K.M."/>
            <person name="Bennetzen J.L."/>
            <person name="Unver T."/>
            <person name="Budak H."/>
            <person name="Gulick P.J."/>
            <person name="Galiba G."/>
            <person name="Kalapos B."/>
            <person name="Nelson D.R."/>
            <person name="Li P."/>
            <person name="You F.M."/>
            <person name="Luo M.C."/>
            <person name="Dvorak J."/>
        </authorList>
    </citation>
    <scope>NUCLEOTIDE SEQUENCE [LARGE SCALE GENOMIC DNA]</scope>
    <source>
        <strain evidence="3">cv. AL8/78</strain>
    </source>
</reference>
<dbReference type="GO" id="GO:0017148">
    <property type="term" value="P:negative regulation of translation"/>
    <property type="evidence" value="ECO:0007669"/>
    <property type="project" value="InterPro"/>
</dbReference>
<dbReference type="PANTHER" id="PTHR13162:SF11">
    <property type="entry name" value="CCR4-NOT COMPLEX COMPONENT NOT1 C-TERMINAL DOMAIN-CONTAINING PROTEIN"/>
    <property type="match status" value="1"/>
</dbReference>
<dbReference type="EnsemblPlants" id="AET1Gv20537800.47">
    <property type="protein sequence ID" value="AET1Gv20537800.47"/>
    <property type="gene ID" value="AET1Gv20537800"/>
</dbReference>
<dbReference type="Gramene" id="AET1Gv20537800.47">
    <property type="protein sequence ID" value="AET1Gv20537800.47"/>
    <property type="gene ID" value="AET1Gv20537800"/>
</dbReference>
<evidence type="ECO:0000313" key="3">
    <source>
        <dbReference type="EnsemblPlants" id="AET1Gv20537800.47"/>
    </source>
</evidence>
<evidence type="ECO:0000256" key="1">
    <source>
        <dbReference type="SAM" id="MobiDB-lite"/>
    </source>
</evidence>
<evidence type="ECO:0000313" key="4">
    <source>
        <dbReference type="Proteomes" id="UP000015105"/>
    </source>
</evidence>
<dbReference type="GO" id="GO:0030015">
    <property type="term" value="C:CCR4-NOT core complex"/>
    <property type="evidence" value="ECO:0007669"/>
    <property type="project" value="InterPro"/>
</dbReference>
<reference evidence="3" key="4">
    <citation type="submission" date="2019-03" db="UniProtKB">
        <authorList>
            <consortium name="EnsemblPlants"/>
        </authorList>
    </citation>
    <scope>IDENTIFICATION</scope>
</reference>
<keyword evidence="2" id="KW-0812">Transmembrane</keyword>
<keyword evidence="2" id="KW-1133">Transmembrane helix</keyword>
<keyword evidence="2" id="KW-0472">Membrane</keyword>
<organism evidence="3 4">
    <name type="scientific">Aegilops tauschii subsp. strangulata</name>
    <name type="common">Goatgrass</name>
    <dbReference type="NCBI Taxonomy" id="200361"/>
    <lineage>
        <taxon>Eukaryota</taxon>
        <taxon>Viridiplantae</taxon>
        <taxon>Streptophyta</taxon>
        <taxon>Embryophyta</taxon>
        <taxon>Tracheophyta</taxon>
        <taxon>Spermatophyta</taxon>
        <taxon>Magnoliopsida</taxon>
        <taxon>Liliopsida</taxon>
        <taxon>Poales</taxon>
        <taxon>Poaceae</taxon>
        <taxon>BOP clade</taxon>
        <taxon>Pooideae</taxon>
        <taxon>Triticodae</taxon>
        <taxon>Triticeae</taxon>
        <taxon>Triticinae</taxon>
        <taxon>Aegilops</taxon>
    </lineage>
</organism>
<dbReference type="Proteomes" id="UP000015105">
    <property type="component" value="Chromosome 1D"/>
</dbReference>
<dbReference type="GO" id="GO:0000932">
    <property type="term" value="C:P-body"/>
    <property type="evidence" value="ECO:0007669"/>
    <property type="project" value="TreeGrafter"/>
</dbReference>
<keyword evidence="4" id="KW-1185">Reference proteome</keyword>
<feature type="compositionally biased region" description="Basic and acidic residues" evidence="1">
    <location>
        <begin position="1"/>
        <end position="16"/>
    </location>
</feature>
<reference evidence="4" key="1">
    <citation type="journal article" date="2014" name="Science">
        <title>Ancient hybridizations among the ancestral genomes of bread wheat.</title>
        <authorList>
            <consortium name="International Wheat Genome Sequencing Consortium,"/>
            <person name="Marcussen T."/>
            <person name="Sandve S.R."/>
            <person name="Heier L."/>
            <person name="Spannagl M."/>
            <person name="Pfeifer M."/>
            <person name="Jakobsen K.S."/>
            <person name="Wulff B.B."/>
            <person name="Steuernagel B."/>
            <person name="Mayer K.F."/>
            <person name="Olsen O.A."/>
        </authorList>
    </citation>
    <scope>NUCLEOTIDE SEQUENCE [LARGE SCALE GENOMIC DNA]</scope>
    <source>
        <strain evidence="4">cv. AL8/78</strain>
    </source>
</reference>
<dbReference type="GO" id="GO:0000288">
    <property type="term" value="P:nuclear-transcribed mRNA catabolic process, deadenylation-dependent decay"/>
    <property type="evidence" value="ECO:0007669"/>
    <property type="project" value="TreeGrafter"/>
</dbReference>
<dbReference type="GO" id="GO:0060090">
    <property type="term" value="F:molecular adaptor activity"/>
    <property type="evidence" value="ECO:0007669"/>
    <property type="project" value="TreeGrafter"/>
</dbReference>
<feature type="transmembrane region" description="Helical" evidence="2">
    <location>
        <begin position="155"/>
        <end position="176"/>
    </location>
</feature>
<proteinExistence type="predicted"/>
<dbReference type="PANTHER" id="PTHR13162">
    <property type="entry name" value="CCR4-NOT TRANSCRIPTION COMPLEX"/>
    <property type="match status" value="1"/>
</dbReference>
<dbReference type="InterPro" id="IPR040398">
    <property type="entry name" value="Not1"/>
</dbReference>
<accession>A0A452YUL7</accession>
<reference evidence="3" key="3">
    <citation type="journal article" date="2017" name="Nature">
        <title>Genome sequence of the progenitor of the wheat D genome Aegilops tauschii.</title>
        <authorList>
            <person name="Luo M.C."/>
            <person name="Gu Y.Q."/>
            <person name="Puiu D."/>
            <person name="Wang H."/>
            <person name="Twardziok S.O."/>
            <person name="Deal K.R."/>
            <person name="Huo N."/>
            <person name="Zhu T."/>
            <person name="Wang L."/>
            <person name="Wang Y."/>
            <person name="McGuire P.E."/>
            <person name="Liu S."/>
            <person name="Long H."/>
            <person name="Ramasamy R.K."/>
            <person name="Rodriguez J.C."/>
            <person name="Van S.L."/>
            <person name="Yuan L."/>
            <person name="Wang Z."/>
            <person name="Xia Z."/>
            <person name="Xiao L."/>
            <person name="Anderson O.D."/>
            <person name="Ouyang S."/>
            <person name="Liang Y."/>
            <person name="Zimin A.V."/>
            <person name="Pertea G."/>
            <person name="Qi P."/>
            <person name="Bennetzen J.L."/>
            <person name="Dai X."/>
            <person name="Dawson M.W."/>
            <person name="Muller H.G."/>
            <person name="Kugler K."/>
            <person name="Rivarola-Duarte L."/>
            <person name="Spannagl M."/>
            <person name="Mayer K.F.X."/>
            <person name="Lu F.H."/>
            <person name="Bevan M.W."/>
            <person name="Leroy P."/>
            <person name="Li P."/>
            <person name="You F.M."/>
            <person name="Sun Q."/>
            <person name="Liu Z."/>
            <person name="Lyons E."/>
            <person name="Wicker T."/>
            <person name="Salzberg S.L."/>
            <person name="Devos K.M."/>
            <person name="Dvorak J."/>
        </authorList>
    </citation>
    <scope>NUCLEOTIDE SEQUENCE [LARGE SCALE GENOMIC DNA]</scope>
    <source>
        <strain evidence="3">cv. AL8/78</strain>
    </source>
</reference>
<sequence length="182" mass="20259">MKDVKPSSLLKDRTRQLEGNPDFSNKDVTASQTPVVAEVSSGMVPAKNVVEVQPELTSTSRATSIPNMLNQYAPPLRLPPNSMVEDDKVALIMPDQVSPSQTPSPLPALFTLSQLMAAIPRADIYFRINEKLSSLGSLQYSKYVFYKTSLADISVYFTDGLLTLLIIIESWMLLWIRLLKKL</sequence>
<name>A0A452YUL7_AEGTS</name>
<feature type="region of interest" description="Disordered" evidence="1">
    <location>
        <begin position="1"/>
        <end position="30"/>
    </location>
</feature>